<dbReference type="GO" id="GO:0005634">
    <property type="term" value="C:nucleus"/>
    <property type="evidence" value="ECO:0007669"/>
    <property type="project" value="TreeGrafter"/>
</dbReference>
<evidence type="ECO:0000256" key="1">
    <source>
        <dbReference type="SAM" id="MobiDB-lite"/>
    </source>
</evidence>
<dbReference type="PANTHER" id="PTHR12197:SF294">
    <property type="entry name" value="POTENTIAL PROTEIN LYSINE METHYLTRANSFERASE SET6"/>
    <property type="match status" value="1"/>
</dbReference>
<evidence type="ECO:0000313" key="4">
    <source>
        <dbReference type="Proteomes" id="UP000799429"/>
    </source>
</evidence>
<reference evidence="3" key="1">
    <citation type="journal article" date="2020" name="Stud. Mycol.">
        <title>101 Dothideomycetes genomes: a test case for predicting lifestyles and emergence of pathogens.</title>
        <authorList>
            <person name="Haridas S."/>
            <person name="Albert R."/>
            <person name="Binder M."/>
            <person name="Bloem J."/>
            <person name="Labutti K."/>
            <person name="Salamov A."/>
            <person name="Andreopoulos B."/>
            <person name="Baker S."/>
            <person name="Barry K."/>
            <person name="Bills G."/>
            <person name="Bluhm B."/>
            <person name="Cannon C."/>
            <person name="Castanera R."/>
            <person name="Culley D."/>
            <person name="Daum C."/>
            <person name="Ezra D."/>
            <person name="Gonzalez J."/>
            <person name="Henrissat B."/>
            <person name="Kuo A."/>
            <person name="Liang C."/>
            <person name="Lipzen A."/>
            <person name="Lutzoni F."/>
            <person name="Magnuson J."/>
            <person name="Mondo S."/>
            <person name="Nolan M."/>
            <person name="Ohm R."/>
            <person name="Pangilinan J."/>
            <person name="Park H.-J."/>
            <person name="Ramirez L."/>
            <person name="Alfaro M."/>
            <person name="Sun H."/>
            <person name="Tritt A."/>
            <person name="Yoshinaga Y."/>
            <person name="Zwiers L.-H."/>
            <person name="Turgeon B."/>
            <person name="Goodwin S."/>
            <person name="Spatafora J."/>
            <person name="Crous P."/>
            <person name="Grigoriev I."/>
        </authorList>
    </citation>
    <scope>NUCLEOTIDE SEQUENCE</scope>
    <source>
        <strain evidence="3">CBS 101060</strain>
    </source>
</reference>
<evidence type="ECO:0000259" key="2">
    <source>
        <dbReference type="Pfam" id="PF00856"/>
    </source>
</evidence>
<organism evidence="3 4">
    <name type="scientific">Patellaria atrata CBS 101060</name>
    <dbReference type="NCBI Taxonomy" id="1346257"/>
    <lineage>
        <taxon>Eukaryota</taxon>
        <taxon>Fungi</taxon>
        <taxon>Dikarya</taxon>
        <taxon>Ascomycota</taxon>
        <taxon>Pezizomycotina</taxon>
        <taxon>Dothideomycetes</taxon>
        <taxon>Dothideomycetes incertae sedis</taxon>
        <taxon>Patellariales</taxon>
        <taxon>Patellariaceae</taxon>
        <taxon>Patellaria</taxon>
    </lineage>
</organism>
<comment type="caution">
    <text evidence="3">The sequence shown here is derived from an EMBL/GenBank/DDBJ whole genome shotgun (WGS) entry which is preliminary data.</text>
</comment>
<evidence type="ECO:0000313" key="3">
    <source>
        <dbReference type="EMBL" id="KAF2840912.1"/>
    </source>
</evidence>
<accession>A0A9P4VTG7</accession>
<gene>
    <name evidence="3" type="ORF">M501DRAFT_1001990</name>
</gene>
<dbReference type="InterPro" id="IPR050869">
    <property type="entry name" value="H3K4_H4K5_MeTrfase"/>
</dbReference>
<dbReference type="Proteomes" id="UP000799429">
    <property type="component" value="Unassembled WGS sequence"/>
</dbReference>
<dbReference type="AlphaFoldDB" id="A0A9P4VTG7"/>
<proteinExistence type="predicted"/>
<keyword evidence="4" id="KW-1185">Reference proteome</keyword>
<dbReference type="PANTHER" id="PTHR12197">
    <property type="entry name" value="HISTONE-LYSINE N-METHYLTRANSFERASE SMYD"/>
    <property type="match status" value="1"/>
</dbReference>
<dbReference type="Gene3D" id="2.170.270.10">
    <property type="entry name" value="SET domain"/>
    <property type="match status" value="1"/>
</dbReference>
<dbReference type="CDD" id="cd20071">
    <property type="entry name" value="SET_SMYD"/>
    <property type="match status" value="1"/>
</dbReference>
<dbReference type="OrthoDB" id="1028014at2759"/>
<dbReference type="InterPro" id="IPR046341">
    <property type="entry name" value="SET_dom_sf"/>
</dbReference>
<dbReference type="EMBL" id="MU006092">
    <property type="protein sequence ID" value="KAF2840912.1"/>
    <property type="molecule type" value="Genomic_DNA"/>
</dbReference>
<feature type="domain" description="SET" evidence="2">
    <location>
        <begin position="19"/>
        <end position="307"/>
    </location>
</feature>
<feature type="region of interest" description="Disordered" evidence="1">
    <location>
        <begin position="106"/>
        <end position="125"/>
    </location>
</feature>
<name>A0A9P4VTG7_9PEZI</name>
<dbReference type="Pfam" id="PF00856">
    <property type="entry name" value="SET"/>
    <property type="match status" value="1"/>
</dbReference>
<dbReference type="SUPFAM" id="SSF82199">
    <property type="entry name" value="SET domain"/>
    <property type="match status" value="1"/>
</dbReference>
<protein>
    <submittedName>
        <fullName evidence="3">SET domain-containing protein</fullName>
    </submittedName>
</protein>
<dbReference type="InterPro" id="IPR001214">
    <property type="entry name" value="SET_dom"/>
</dbReference>
<sequence length="350" mass="39180">MSSFPQSYLFSIHDIPDAGRGVVAIEHISTRTHLLTAAEPYVNVILHEYQREVCAYCFAYNAGRNHPIRNNEIGSSFCSDKCRAKFLELVEDDGIEALKALHAFTKGKPEPTAETPDQGEVTPPTEEDISAAWDVAEHTATSIRAARTGSMRSKADSKLLRAAQSGPVSKSVLSLLLSGILYRRLSASRWSYFESLVPDPRPYKSSAQLETHVRSYLQLLTLVSTSLLPMATTEICMTMASRDSWNSFGIRSTEDGGDEFFGWGVWPGASFWNHSCDPNIGKERVGRAWKFWAAKEIMEGDELCISYLGGEEKELSVEERRRRLRATWGFECRCRKCYVEERATNIASNG</sequence>